<feature type="domain" description="4Fe-4S ferredoxin-type" evidence="2">
    <location>
        <begin position="78"/>
        <end position="107"/>
    </location>
</feature>
<dbReference type="InterPro" id="IPR017896">
    <property type="entry name" value="4Fe4S_Fe-S-bd"/>
</dbReference>
<dbReference type="PANTHER" id="PTHR42897:SF1">
    <property type="entry name" value="2-OXOACID OXIDOREDUCTASE (FERREDOXIN)"/>
    <property type="match status" value="1"/>
</dbReference>
<dbReference type="SUPFAM" id="SSF54862">
    <property type="entry name" value="4Fe-4S ferredoxins"/>
    <property type="match status" value="1"/>
</dbReference>
<sequence length="466" mass="49245">MSATSTIAFKAERCDGCGECMKACAKAKSTDGADAQSRIRIVPDPLTASHGLALCRQCGDPRCVADCPAAALTKGEDGIVAWDGDRCVNCLLCTAGCVYGGIAFSAEAGHVVKCDQCNGDPACVKACPKDALKFVTSARLFNRWGDLEDLFVPGLGGCQGCNTEIIMRHTLRRVGPNTVLATPPGCIPGMGSVGYNGMAGSKVPVFHPLLTNTASMLTGIRRQFKRKGRAVTALALAGDGGAGDVGFQSLSGAAERGEEILFVCVDNEGYMNTGAQRSGSTSFGAWTATTPVSGTSRGKKQDAKNLPLLMMWHGCEYVATASTAFMEDLYEKLDKALAASERGFAYLHIYSPCTSGWRFPAASNIEVARKAVESNFAVLWEYQPEHGMRLSRSIDDPVPVTEYLKLLGKFKHLDAGQIAHIERHVAEQAQLLGELARIGRGVECGAHATADAAVMAGAIPPRTGGR</sequence>
<evidence type="ECO:0000313" key="3">
    <source>
        <dbReference type="EMBL" id="NMG17392.1"/>
    </source>
</evidence>
<dbReference type="SUPFAM" id="SSF52518">
    <property type="entry name" value="Thiamin diphosphate-binding fold (THDP-binding)"/>
    <property type="match status" value="1"/>
</dbReference>
<accession>A0ABX1P0G3</accession>
<dbReference type="PANTHER" id="PTHR42897">
    <property type="entry name" value="PYRUVATE SYNTHASE SUBUNIT PORB"/>
    <property type="match status" value="1"/>
</dbReference>
<feature type="domain" description="4Fe-4S ferredoxin-type" evidence="2">
    <location>
        <begin position="46"/>
        <end position="77"/>
    </location>
</feature>
<dbReference type="InterPro" id="IPR054808">
    <property type="entry name" value="PadI"/>
</dbReference>
<keyword evidence="4" id="KW-1185">Reference proteome</keyword>
<dbReference type="Proteomes" id="UP000633943">
    <property type="component" value="Unassembled WGS sequence"/>
</dbReference>
<dbReference type="Gene3D" id="3.30.70.20">
    <property type="match status" value="2"/>
</dbReference>
<dbReference type="InterPro" id="IPR011766">
    <property type="entry name" value="TPP_enzyme_TPP-bd"/>
</dbReference>
<reference evidence="3 4" key="1">
    <citation type="submission" date="2019-12" db="EMBL/GenBank/DDBJ databases">
        <title>Comparative genomics gives insights into the taxonomy of the Azoarcus-Aromatoleum group and reveals separate origins of nif in the plant-associated Azoarcus and non-plant-associated Aromatoleum sub-groups.</title>
        <authorList>
            <person name="Lafos M."/>
            <person name="Maluk M."/>
            <person name="Batista M."/>
            <person name="Junghare M."/>
            <person name="Carmona M."/>
            <person name="Faoro H."/>
            <person name="Cruz L.M."/>
            <person name="Battistoni F."/>
            <person name="De Souza E."/>
            <person name="Pedrosa F."/>
            <person name="Chen W.-M."/>
            <person name="Poole P.S."/>
            <person name="Dixon R.A."/>
            <person name="James E.K."/>
        </authorList>
    </citation>
    <scope>NUCLEOTIDE SEQUENCE [LARGE SCALE GENOMIC DNA]</scope>
    <source>
        <strain evidence="3 4">PbN1</strain>
    </source>
</reference>
<dbReference type="PROSITE" id="PS51379">
    <property type="entry name" value="4FE4S_FER_2"/>
    <property type="match status" value="4"/>
</dbReference>
<evidence type="ECO:0000259" key="2">
    <source>
        <dbReference type="PROSITE" id="PS51379"/>
    </source>
</evidence>
<gene>
    <name evidence="3" type="ORF">GPA24_17995</name>
</gene>
<dbReference type="Pfam" id="PF02775">
    <property type="entry name" value="TPP_enzyme_C"/>
    <property type="match status" value="1"/>
</dbReference>
<evidence type="ECO:0000313" key="4">
    <source>
        <dbReference type="Proteomes" id="UP000633943"/>
    </source>
</evidence>
<evidence type="ECO:0000256" key="1">
    <source>
        <dbReference type="ARBA" id="ARBA00023002"/>
    </source>
</evidence>
<dbReference type="NCBIfam" id="NF045766">
    <property type="entry name" value="PhenlGlyoxDHPadI"/>
    <property type="match status" value="1"/>
</dbReference>
<dbReference type="Pfam" id="PF13247">
    <property type="entry name" value="Fer4_11"/>
    <property type="match status" value="1"/>
</dbReference>
<dbReference type="InterPro" id="IPR029061">
    <property type="entry name" value="THDP-binding"/>
</dbReference>
<dbReference type="InterPro" id="IPR051479">
    <property type="entry name" value="PorB-like"/>
</dbReference>
<comment type="caution">
    <text evidence="3">The sequence shown here is derived from an EMBL/GenBank/DDBJ whole genome shotgun (WGS) entry which is preliminary data.</text>
</comment>
<name>A0ABX1P0G3_9RHOO</name>
<feature type="domain" description="4Fe-4S ferredoxin-type" evidence="2">
    <location>
        <begin position="108"/>
        <end position="137"/>
    </location>
</feature>
<proteinExistence type="predicted"/>
<dbReference type="Gene3D" id="3.40.50.970">
    <property type="match status" value="1"/>
</dbReference>
<organism evidence="3 4">
    <name type="scientific">Aromatoleum bremense</name>
    <dbReference type="NCBI Taxonomy" id="76115"/>
    <lineage>
        <taxon>Bacteria</taxon>
        <taxon>Pseudomonadati</taxon>
        <taxon>Pseudomonadota</taxon>
        <taxon>Betaproteobacteria</taxon>
        <taxon>Rhodocyclales</taxon>
        <taxon>Rhodocyclaceae</taxon>
        <taxon>Aromatoleum</taxon>
    </lineage>
</organism>
<dbReference type="RefSeq" id="WP_169203909.1">
    <property type="nucleotide sequence ID" value="NZ_CP059467.1"/>
</dbReference>
<protein>
    <submittedName>
        <fullName evidence="3">Phenylglyoxylate dehydrogenase</fullName>
    </submittedName>
</protein>
<feature type="domain" description="4Fe-4S ferredoxin-type" evidence="2">
    <location>
        <begin position="5"/>
        <end position="33"/>
    </location>
</feature>
<dbReference type="EMBL" id="WTVP01000075">
    <property type="protein sequence ID" value="NMG17392.1"/>
    <property type="molecule type" value="Genomic_DNA"/>
</dbReference>
<keyword evidence="1" id="KW-0560">Oxidoreductase</keyword>
<dbReference type="CDD" id="cd10550">
    <property type="entry name" value="DMSOR_beta_like"/>
    <property type="match status" value="1"/>
</dbReference>